<dbReference type="InterPro" id="IPR012675">
    <property type="entry name" value="Beta-grasp_dom_sf"/>
</dbReference>
<evidence type="ECO:0000313" key="8">
    <source>
        <dbReference type="EMBL" id="PHP64839.1"/>
    </source>
</evidence>
<protein>
    <submittedName>
        <fullName evidence="8">(2Fe-2S)-binding protein</fullName>
    </submittedName>
</protein>
<dbReference type="PROSITE" id="PS51085">
    <property type="entry name" value="2FE2S_FER_2"/>
    <property type="match status" value="1"/>
</dbReference>
<dbReference type="InterPro" id="IPR018298">
    <property type="entry name" value="Adrenodoxin_Fe-S_BS"/>
</dbReference>
<dbReference type="GO" id="GO:0046872">
    <property type="term" value="F:metal ion binding"/>
    <property type="evidence" value="ECO:0007669"/>
    <property type="project" value="UniProtKB-KW"/>
</dbReference>
<keyword evidence="9" id="KW-1185">Reference proteome</keyword>
<organism evidence="8 9">
    <name type="scientific">Zhengella mangrovi</name>
    <dbReference type="NCBI Taxonomy" id="1982044"/>
    <lineage>
        <taxon>Bacteria</taxon>
        <taxon>Pseudomonadati</taxon>
        <taxon>Pseudomonadota</taxon>
        <taxon>Alphaproteobacteria</taxon>
        <taxon>Hyphomicrobiales</taxon>
        <taxon>Notoacmeibacteraceae</taxon>
        <taxon>Zhengella</taxon>
    </lineage>
</organism>
<evidence type="ECO:0000256" key="6">
    <source>
        <dbReference type="ARBA" id="ARBA00034078"/>
    </source>
</evidence>
<dbReference type="PANTHER" id="PTHR23426">
    <property type="entry name" value="FERREDOXIN/ADRENODOXIN"/>
    <property type="match status" value="1"/>
</dbReference>
<feature type="domain" description="2Fe-2S ferredoxin-type" evidence="7">
    <location>
        <begin position="2"/>
        <end position="106"/>
    </location>
</feature>
<comment type="cofactor">
    <cofactor evidence="6">
        <name>[2Fe-2S] cluster</name>
        <dbReference type="ChEBI" id="CHEBI:190135"/>
    </cofactor>
</comment>
<keyword evidence="5" id="KW-0411">Iron-sulfur</keyword>
<name>A0A2G1QH93_9HYPH</name>
<dbReference type="GO" id="GO:0009055">
    <property type="term" value="F:electron transfer activity"/>
    <property type="evidence" value="ECO:0007669"/>
    <property type="project" value="TreeGrafter"/>
</dbReference>
<dbReference type="Pfam" id="PF00111">
    <property type="entry name" value="Fer2"/>
    <property type="match status" value="1"/>
</dbReference>
<keyword evidence="2" id="KW-0001">2Fe-2S</keyword>
<dbReference type="PANTHER" id="PTHR23426:SF65">
    <property type="entry name" value="FERREDOXIN-2, MITOCHONDRIAL"/>
    <property type="match status" value="1"/>
</dbReference>
<evidence type="ECO:0000256" key="3">
    <source>
        <dbReference type="ARBA" id="ARBA00022723"/>
    </source>
</evidence>
<evidence type="ECO:0000256" key="5">
    <source>
        <dbReference type="ARBA" id="ARBA00023014"/>
    </source>
</evidence>
<evidence type="ECO:0000259" key="7">
    <source>
        <dbReference type="PROSITE" id="PS51085"/>
    </source>
</evidence>
<dbReference type="PRINTS" id="PR00355">
    <property type="entry name" value="ADRENODOXIN"/>
</dbReference>
<dbReference type="InterPro" id="IPR001041">
    <property type="entry name" value="2Fe-2S_ferredoxin-type"/>
</dbReference>
<dbReference type="Proteomes" id="UP000221168">
    <property type="component" value="Unassembled WGS sequence"/>
</dbReference>
<evidence type="ECO:0000256" key="2">
    <source>
        <dbReference type="ARBA" id="ARBA00022714"/>
    </source>
</evidence>
<accession>A0A2G1QH93</accession>
<dbReference type="SUPFAM" id="SSF54292">
    <property type="entry name" value="2Fe-2S ferredoxin-like"/>
    <property type="match status" value="1"/>
</dbReference>
<dbReference type="OrthoDB" id="9799640at2"/>
<dbReference type="Gene3D" id="3.10.20.30">
    <property type="match status" value="1"/>
</dbReference>
<reference evidence="8 9" key="1">
    <citation type="submission" date="2017-10" db="EMBL/GenBank/DDBJ databases">
        <title>Sedimentibacterium mangrovi gen. nov., sp. nov., a novel member of family Phyllobacteriacea isolated from mangrove sediment.</title>
        <authorList>
            <person name="Liao H."/>
            <person name="Tian Y."/>
        </authorList>
    </citation>
    <scope>NUCLEOTIDE SEQUENCE [LARGE SCALE GENOMIC DNA]</scope>
    <source>
        <strain evidence="8 9">X9-2-2</strain>
    </source>
</reference>
<dbReference type="CDD" id="cd00207">
    <property type="entry name" value="fer2"/>
    <property type="match status" value="1"/>
</dbReference>
<comment type="similarity">
    <text evidence="1">Belongs to the adrenodoxin/putidaredoxin family.</text>
</comment>
<dbReference type="InterPro" id="IPR036010">
    <property type="entry name" value="2Fe-2S_ferredoxin-like_sf"/>
</dbReference>
<dbReference type="PROSITE" id="PS00814">
    <property type="entry name" value="ADX"/>
    <property type="match status" value="1"/>
</dbReference>
<evidence type="ECO:0000313" key="9">
    <source>
        <dbReference type="Proteomes" id="UP000221168"/>
    </source>
</evidence>
<dbReference type="AlphaFoldDB" id="A0A2G1QH93"/>
<gene>
    <name evidence="8" type="ORF">CSC94_22465</name>
</gene>
<comment type="caution">
    <text evidence="8">The sequence shown here is derived from an EMBL/GenBank/DDBJ whole genome shotgun (WGS) entry which is preliminary data.</text>
</comment>
<sequence length="108" mass="11562">MTRIIFRDRNGRDHAADAKPGETVMQAAVNEMVSGIVADCGGAGTCATCHGYVDPKWADRVPPPTPDESEMIEAGCFDVEPTSRLTCQITVTEDMDGLIVRLPPSQGL</sequence>
<dbReference type="InterPro" id="IPR001055">
    <property type="entry name" value="Adrenodoxin-like"/>
</dbReference>
<proteinExistence type="inferred from homology"/>
<dbReference type="GO" id="GO:0051537">
    <property type="term" value="F:2 iron, 2 sulfur cluster binding"/>
    <property type="evidence" value="ECO:0007669"/>
    <property type="project" value="UniProtKB-KW"/>
</dbReference>
<dbReference type="RefSeq" id="WP_099308623.1">
    <property type="nucleotide sequence ID" value="NZ_PDVP01000022.1"/>
</dbReference>
<dbReference type="EMBL" id="PDVP01000022">
    <property type="protein sequence ID" value="PHP64839.1"/>
    <property type="molecule type" value="Genomic_DNA"/>
</dbReference>
<evidence type="ECO:0000256" key="4">
    <source>
        <dbReference type="ARBA" id="ARBA00023004"/>
    </source>
</evidence>
<keyword evidence="3" id="KW-0479">Metal-binding</keyword>
<dbReference type="GO" id="GO:0140647">
    <property type="term" value="P:P450-containing electron transport chain"/>
    <property type="evidence" value="ECO:0007669"/>
    <property type="project" value="InterPro"/>
</dbReference>
<evidence type="ECO:0000256" key="1">
    <source>
        <dbReference type="ARBA" id="ARBA00010914"/>
    </source>
</evidence>
<keyword evidence="4" id="KW-0408">Iron</keyword>